<dbReference type="KEGG" id="dpx:DAPPUDRAFT_346475"/>
<dbReference type="AlphaFoldDB" id="E9I7X2"/>
<protein>
    <submittedName>
        <fullName evidence="1">Uncharacterized protein</fullName>
    </submittedName>
</protein>
<feature type="non-terminal residue" evidence="1">
    <location>
        <position position="88"/>
    </location>
</feature>
<reference evidence="1 2" key="1">
    <citation type="journal article" date="2011" name="Science">
        <title>The ecoresponsive genome of Daphnia pulex.</title>
        <authorList>
            <person name="Colbourne J.K."/>
            <person name="Pfrender M.E."/>
            <person name="Gilbert D."/>
            <person name="Thomas W.K."/>
            <person name="Tucker A."/>
            <person name="Oakley T.H."/>
            <person name="Tokishita S."/>
            <person name="Aerts A."/>
            <person name="Arnold G.J."/>
            <person name="Basu M.K."/>
            <person name="Bauer D.J."/>
            <person name="Caceres C.E."/>
            <person name="Carmel L."/>
            <person name="Casola C."/>
            <person name="Choi J.H."/>
            <person name="Detter J.C."/>
            <person name="Dong Q."/>
            <person name="Dusheyko S."/>
            <person name="Eads B.D."/>
            <person name="Frohlich T."/>
            <person name="Geiler-Samerotte K.A."/>
            <person name="Gerlach D."/>
            <person name="Hatcher P."/>
            <person name="Jogdeo S."/>
            <person name="Krijgsveld J."/>
            <person name="Kriventseva E.V."/>
            <person name="Kultz D."/>
            <person name="Laforsch C."/>
            <person name="Lindquist E."/>
            <person name="Lopez J."/>
            <person name="Manak J.R."/>
            <person name="Muller J."/>
            <person name="Pangilinan J."/>
            <person name="Patwardhan R.P."/>
            <person name="Pitluck S."/>
            <person name="Pritham E.J."/>
            <person name="Rechtsteiner A."/>
            <person name="Rho M."/>
            <person name="Rogozin I.B."/>
            <person name="Sakarya O."/>
            <person name="Salamov A."/>
            <person name="Schaack S."/>
            <person name="Shapiro H."/>
            <person name="Shiga Y."/>
            <person name="Skalitzky C."/>
            <person name="Smith Z."/>
            <person name="Souvorov A."/>
            <person name="Sung W."/>
            <person name="Tang Z."/>
            <person name="Tsuchiya D."/>
            <person name="Tu H."/>
            <person name="Vos H."/>
            <person name="Wang M."/>
            <person name="Wolf Y.I."/>
            <person name="Yamagata H."/>
            <person name="Yamada T."/>
            <person name="Ye Y."/>
            <person name="Shaw J.R."/>
            <person name="Andrews J."/>
            <person name="Crease T.J."/>
            <person name="Tang H."/>
            <person name="Lucas S.M."/>
            <person name="Robertson H.M."/>
            <person name="Bork P."/>
            <person name="Koonin E.V."/>
            <person name="Zdobnov E.M."/>
            <person name="Grigoriev I.V."/>
            <person name="Lynch M."/>
            <person name="Boore J.L."/>
        </authorList>
    </citation>
    <scope>NUCLEOTIDE SEQUENCE [LARGE SCALE GENOMIC DNA]</scope>
</reference>
<keyword evidence="2" id="KW-1185">Reference proteome</keyword>
<sequence>MVVGVEMFGRDSRELHFIVALCFEPDGKGAGPPPAGLADHAGDGGAVCAATEKAGWQAGIEFPANSVLQQLAEFTPCRVEAQAWLGRE</sequence>
<organism evidence="1 2">
    <name type="scientific">Daphnia pulex</name>
    <name type="common">Water flea</name>
    <dbReference type="NCBI Taxonomy" id="6669"/>
    <lineage>
        <taxon>Eukaryota</taxon>
        <taxon>Metazoa</taxon>
        <taxon>Ecdysozoa</taxon>
        <taxon>Arthropoda</taxon>
        <taxon>Crustacea</taxon>
        <taxon>Branchiopoda</taxon>
        <taxon>Diplostraca</taxon>
        <taxon>Cladocera</taxon>
        <taxon>Anomopoda</taxon>
        <taxon>Daphniidae</taxon>
        <taxon>Daphnia</taxon>
    </lineage>
</organism>
<evidence type="ECO:0000313" key="1">
    <source>
        <dbReference type="EMBL" id="EFX59908.1"/>
    </source>
</evidence>
<dbReference type="HOGENOM" id="CLU_2475249_0_0_1"/>
<name>E9I7X2_DAPPU</name>
<evidence type="ECO:0000313" key="2">
    <source>
        <dbReference type="Proteomes" id="UP000000305"/>
    </source>
</evidence>
<dbReference type="EMBL" id="GL737568">
    <property type="protein sequence ID" value="EFX59908.1"/>
    <property type="molecule type" value="Genomic_DNA"/>
</dbReference>
<gene>
    <name evidence="1" type="ORF">DAPPUDRAFT_346475</name>
</gene>
<dbReference type="Proteomes" id="UP000000305">
    <property type="component" value="Unassembled WGS sequence"/>
</dbReference>
<proteinExistence type="predicted"/>
<accession>E9I7X2</accession>
<dbReference type="InParanoid" id="E9I7X2"/>